<dbReference type="Proteomes" id="UP000803844">
    <property type="component" value="Unassembled WGS sequence"/>
</dbReference>
<feature type="region of interest" description="Disordered" evidence="1">
    <location>
        <begin position="1"/>
        <end position="25"/>
    </location>
</feature>
<feature type="compositionally biased region" description="Basic and acidic residues" evidence="1">
    <location>
        <begin position="68"/>
        <end position="88"/>
    </location>
</feature>
<proteinExistence type="predicted"/>
<evidence type="ECO:0000256" key="1">
    <source>
        <dbReference type="SAM" id="MobiDB-lite"/>
    </source>
</evidence>
<comment type="caution">
    <text evidence="2">The sequence shown here is derived from an EMBL/GenBank/DDBJ whole genome shotgun (WGS) entry which is preliminary data.</text>
</comment>
<dbReference type="EMBL" id="MU032347">
    <property type="protein sequence ID" value="KAF3766225.1"/>
    <property type="molecule type" value="Genomic_DNA"/>
</dbReference>
<evidence type="ECO:0000313" key="3">
    <source>
        <dbReference type="Proteomes" id="UP000803844"/>
    </source>
</evidence>
<feature type="region of interest" description="Disordered" evidence="1">
    <location>
        <begin position="65"/>
        <end position="99"/>
    </location>
</feature>
<gene>
    <name evidence="2" type="ORF">M406DRAFT_322279</name>
</gene>
<keyword evidence="3" id="KW-1185">Reference proteome</keyword>
<accession>A0A9P4Y4B1</accession>
<dbReference type="RefSeq" id="XP_040777186.1">
    <property type="nucleotide sequence ID" value="XM_040919618.1"/>
</dbReference>
<reference evidence="2" key="1">
    <citation type="journal article" date="2020" name="Phytopathology">
        <title>Genome sequence of the chestnut blight fungus Cryphonectria parasitica EP155: A fundamental resource for an archetypical invasive plant pathogen.</title>
        <authorList>
            <person name="Crouch J.A."/>
            <person name="Dawe A."/>
            <person name="Aerts A."/>
            <person name="Barry K."/>
            <person name="Churchill A.C.L."/>
            <person name="Grimwood J."/>
            <person name="Hillman B."/>
            <person name="Milgroom M.G."/>
            <person name="Pangilinan J."/>
            <person name="Smith M."/>
            <person name="Salamov A."/>
            <person name="Schmutz J."/>
            <person name="Yadav J."/>
            <person name="Grigoriev I.V."/>
            <person name="Nuss D."/>
        </authorList>
    </citation>
    <scope>NUCLEOTIDE SEQUENCE</scope>
    <source>
        <strain evidence="2">EP155</strain>
    </source>
</reference>
<protein>
    <submittedName>
        <fullName evidence="2">Uncharacterized protein</fullName>
    </submittedName>
</protein>
<sequence>MEEAHGSQRLGSPRRVPRDPRGAVTNIRCVRWTVSEDQTDDQAAQRRRCVAAEGGLAVVSRRSSRATGRLDIRQKQRQQQEIKKDNLRKNSLPNPRVTPNIRDRIDGLAVHQSGGYDPLASADLIDELVRDMDAVGPMKEGLSKYCLKYSMLLRLLEKERRLAARIRSDQLNRQVANMIDTLRTEVENQKWLA</sequence>
<organism evidence="2 3">
    <name type="scientific">Cryphonectria parasitica (strain ATCC 38755 / EP155)</name>
    <dbReference type="NCBI Taxonomy" id="660469"/>
    <lineage>
        <taxon>Eukaryota</taxon>
        <taxon>Fungi</taxon>
        <taxon>Dikarya</taxon>
        <taxon>Ascomycota</taxon>
        <taxon>Pezizomycotina</taxon>
        <taxon>Sordariomycetes</taxon>
        <taxon>Sordariomycetidae</taxon>
        <taxon>Diaporthales</taxon>
        <taxon>Cryphonectriaceae</taxon>
        <taxon>Cryphonectria-Endothia species complex</taxon>
        <taxon>Cryphonectria</taxon>
    </lineage>
</organism>
<dbReference type="AlphaFoldDB" id="A0A9P4Y4B1"/>
<name>A0A9P4Y4B1_CRYP1</name>
<evidence type="ECO:0000313" key="2">
    <source>
        <dbReference type="EMBL" id="KAF3766225.1"/>
    </source>
</evidence>
<dbReference type="GeneID" id="63836747"/>